<dbReference type="EMBL" id="GBRH01282688">
    <property type="protein sequence ID" value="JAD15207.1"/>
    <property type="molecule type" value="Transcribed_RNA"/>
</dbReference>
<proteinExistence type="predicted"/>
<dbReference type="AlphaFoldDB" id="A0A0A9U9L1"/>
<name>A0A0A9U9L1_ARUDO</name>
<reference evidence="1" key="1">
    <citation type="submission" date="2014-09" db="EMBL/GenBank/DDBJ databases">
        <authorList>
            <person name="Magalhaes I.L.F."/>
            <person name="Oliveira U."/>
            <person name="Santos F.R."/>
            <person name="Vidigal T.H.D.A."/>
            <person name="Brescovit A.D."/>
            <person name="Santos A.J."/>
        </authorList>
    </citation>
    <scope>NUCLEOTIDE SEQUENCE</scope>
    <source>
        <tissue evidence="1">Shoot tissue taken approximately 20 cm above the soil surface</tissue>
    </source>
</reference>
<evidence type="ECO:0000313" key="1">
    <source>
        <dbReference type="EMBL" id="JAD15207.1"/>
    </source>
</evidence>
<reference evidence="1" key="2">
    <citation type="journal article" date="2015" name="Data Brief">
        <title>Shoot transcriptome of the giant reed, Arundo donax.</title>
        <authorList>
            <person name="Barrero R.A."/>
            <person name="Guerrero F.D."/>
            <person name="Moolhuijzen P."/>
            <person name="Goolsby J.A."/>
            <person name="Tidwell J."/>
            <person name="Bellgard S.E."/>
            <person name="Bellgard M.I."/>
        </authorList>
    </citation>
    <scope>NUCLEOTIDE SEQUENCE</scope>
    <source>
        <tissue evidence="1">Shoot tissue taken approximately 20 cm above the soil surface</tissue>
    </source>
</reference>
<accession>A0A0A9U9L1</accession>
<sequence length="30" mass="3341">MPRALHRRVASYSELSGMIHVGMVHGETDC</sequence>
<protein>
    <submittedName>
        <fullName evidence="1">Uncharacterized protein</fullName>
    </submittedName>
</protein>
<organism evidence="1">
    <name type="scientific">Arundo donax</name>
    <name type="common">Giant reed</name>
    <name type="synonym">Donax arundinaceus</name>
    <dbReference type="NCBI Taxonomy" id="35708"/>
    <lineage>
        <taxon>Eukaryota</taxon>
        <taxon>Viridiplantae</taxon>
        <taxon>Streptophyta</taxon>
        <taxon>Embryophyta</taxon>
        <taxon>Tracheophyta</taxon>
        <taxon>Spermatophyta</taxon>
        <taxon>Magnoliopsida</taxon>
        <taxon>Liliopsida</taxon>
        <taxon>Poales</taxon>
        <taxon>Poaceae</taxon>
        <taxon>PACMAD clade</taxon>
        <taxon>Arundinoideae</taxon>
        <taxon>Arundineae</taxon>
        <taxon>Arundo</taxon>
    </lineage>
</organism>